<dbReference type="Pfam" id="PF01408">
    <property type="entry name" value="GFO_IDH_MocA"/>
    <property type="match status" value="1"/>
</dbReference>
<protein>
    <submittedName>
        <fullName evidence="3">Oxidoreductase</fullName>
    </submittedName>
</protein>
<accession>A0A6G1H1E1</accession>
<dbReference type="EMBL" id="ML977154">
    <property type="protein sequence ID" value="KAF1987021.1"/>
    <property type="molecule type" value="Genomic_DNA"/>
</dbReference>
<dbReference type="Gene3D" id="3.30.360.10">
    <property type="entry name" value="Dihydrodipicolinate Reductase, domain 2"/>
    <property type="match status" value="1"/>
</dbReference>
<dbReference type="InterPro" id="IPR004104">
    <property type="entry name" value="Gfo/Idh/MocA-like_OxRdtase_C"/>
</dbReference>
<dbReference type="InterPro" id="IPR051450">
    <property type="entry name" value="Gfo/Idh/MocA_Oxidoreductases"/>
</dbReference>
<feature type="domain" description="Gfo/Idh/MocA-like oxidoreductase C-terminal" evidence="2">
    <location>
        <begin position="155"/>
        <end position="362"/>
    </location>
</feature>
<dbReference type="Gene3D" id="3.40.50.720">
    <property type="entry name" value="NAD(P)-binding Rossmann-like Domain"/>
    <property type="match status" value="1"/>
</dbReference>
<dbReference type="SUPFAM" id="SSF51735">
    <property type="entry name" value="NAD(P)-binding Rossmann-fold domains"/>
    <property type="match status" value="1"/>
</dbReference>
<dbReference type="GO" id="GO:0000166">
    <property type="term" value="F:nucleotide binding"/>
    <property type="evidence" value="ECO:0007669"/>
    <property type="project" value="InterPro"/>
</dbReference>
<dbReference type="AlphaFoldDB" id="A0A6G1H1E1"/>
<dbReference type="PANTHER" id="PTHR43377">
    <property type="entry name" value="BILIVERDIN REDUCTASE A"/>
    <property type="match status" value="1"/>
</dbReference>
<proteinExistence type="predicted"/>
<dbReference type="PANTHER" id="PTHR43377:SF1">
    <property type="entry name" value="BILIVERDIN REDUCTASE A"/>
    <property type="match status" value="1"/>
</dbReference>
<evidence type="ECO:0000259" key="1">
    <source>
        <dbReference type="Pfam" id="PF01408"/>
    </source>
</evidence>
<dbReference type="InterPro" id="IPR000683">
    <property type="entry name" value="Gfo/Idh/MocA-like_OxRdtase_N"/>
</dbReference>
<name>A0A6G1H1E1_9PEZI</name>
<feature type="domain" description="Gfo/Idh/MocA-like oxidoreductase N-terminal" evidence="1">
    <location>
        <begin position="12"/>
        <end position="131"/>
    </location>
</feature>
<organism evidence="3 4">
    <name type="scientific">Aulographum hederae CBS 113979</name>
    <dbReference type="NCBI Taxonomy" id="1176131"/>
    <lineage>
        <taxon>Eukaryota</taxon>
        <taxon>Fungi</taxon>
        <taxon>Dikarya</taxon>
        <taxon>Ascomycota</taxon>
        <taxon>Pezizomycotina</taxon>
        <taxon>Dothideomycetes</taxon>
        <taxon>Pleosporomycetidae</taxon>
        <taxon>Aulographales</taxon>
        <taxon>Aulographaceae</taxon>
    </lineage>
</organism>
<evidence type="ECO:0000259" key="2">
    <source>
        <dbReference type="Pfam" id="PF02894"/>
    </source>
</evidence>
<dbReference type="Proteomes" id="UP000800041">
    <property type="component" value="Unassembled WGS sequence"/>
</dbReference>
<dbReference type="SUPFAM" id="SSF55347">
    <property type="entry name" value="Glyceraldehyde-3-phosphate dehydrogenase-like, C-terminal domain"/>
    <property type="match status" value="1"/>
</dbReference>
<reference evidence="3" key="1">
    <citation type="journal article" date="2020" name="Stud. Mycol.">
        <title>101 Dothideomycetes genomes: a test case for predicting lifestyles and emergence of pathogens.</title>
        <authorList>
            <person name="Haridas S."/>
            <person name="Albert R."/>
            <person name="Binder M."/>
            <person name="Bloem J."/>
            <person name="Labutti K."/>
            <person name="Salamov A."/>
            <person name="Andreopoulos B."/>
            <person name="Baker S."/>
            <person name="Barry K."/>
            <person name="Bills G."/>
            <person name="Bluhm B."/>
            <person name="Cannon C."/>
            <person name="Castanera R."/>
            <person name="Culley D."/>
            <person name="Daum C."/>
            <person name="Ezra D."/>
            <person name="Gonzalez J."/>
            <person name="Henrissat B."/>
            <person name="Kuo A."/>
            <person name="Liang C."/>
            <person name="Lipzen A."/>
            <person name="Lutzoni F."/>
            <person name="Magnuson J."/>
            <person name="Mondo S."/>
            <person name="Nolan M."/>
            <person name="Ohm R."/>
            <person name="Pangilinan J."/>
            <person name="Park H.-J."/>
            <person name="Ramirez L."/>
            <person name="Alfaro M."/>
            <person name="Sun H."/>
            <person name="Tritt A."/>
            <person name="Yoshinaga Y."/>
            <person name="Zwiers L.-H."/>
            <person name="Turgeon B."/>
            <person name="Goodwin S."/>
            <person name="Spatafora J."/>
            <person name="Crous P."/>
            <person name="Grigoriev I."/>
        </authorList>
    </citation>
    <scope>NUCLEOTIDE SEQUENCE</scope>
    <source>
        <strain evidence="3">CBS 113979</strain>
    </source>
</reference>
<evidence type="ECO:0000313" key="4">
    <source>
        <dbReference type="Proteomes" id="UP000800041"/>
    </source>
</evidence>
<keyword evidence="4" id="KW-1185">Reference proteome</keyword>
<sequence>MPLSLPQSPTPITIAIIGTGLIGPRHVSAVQCSPNATLLCIVDPSPSSQTVAANFSIPRYASIKSMLSSSPTVPEAAIVCTPNHTHVAVSKELLSAGIHVLVEKPISTDVTSGRSLVQHAATCHRHLLVGHHRRFNKYIVLTKQILNSASPSVNLGRIIAISGLWTLYKPPSYFDPPTDWRRERTSGGPVLINLIHDIDVLHHLFGPIVRVHAEKTISQRGHPAEEGAAVLLKFASGVVGTFLLCDAVPSPHNFEAGTGENPMIPFVGRDFYRVFGTEASLSVPEMRRTGYGGGEKSWNLPLSEEILGVEEMAAPFELQVEHFVRVIRGEVEPSCSGTEGLRAVVVCEAVRKAIESGEPVDIGEKL</sequence>
<evidence type="ECO:0000313" key="3">
    <source>
        <dbReference type="EMBL" id="KAF1987021.1"/>
    </source>
</evidence>
<dbReference type="OrthoDB" id="446809at2759"/>
<dbReference type="Pfam" id="PF02894">
    <property type="entry name" value="GFO_IDH_MocA_C"/>
    <property type="match status" value="1"/>
</dbReference>
<dbReference type="InterPro" id="IPR036291">
    <property type="entry name" value="NAD(P)-bd_dom_sf"/>
</dbReference>
<gene>
    <name evidence="3" type="ORF">K402DRAFT_393172</name>
</gene>